<evidence type="ECO:0000313" key="2">
    <source>
        <dbReference type="EMBL" id="CAD7245266.1"/>
    </source>
</evidence>
<gene>
    <name evidence="2" type="ORF">DSTB1V02_LOCUS5140</name>
</gene>
<dbReference type="Proteomes" id="UP000677054">
    <property type="component" value="Unassembled WGS sequence"/>
</dbReference>
<feature type="transmembrane region" description="Helical" evidence="1">
    <location>
        <begin position="108"/>
        <end position="128"/>
    </location>
</feature>
<proteinExistence type="predicted"/>
<organism evidence="2">
    <name type="scientific">Darwinula stevensoni</name>
    <dbReference type="NCBI Taxonomy" id="69355"/>
    <lineage>
        <taxon>Eukaryota</taxon>
        <taxon>Metazoa</taxon>
        <taxon>Ecdysozoa</taxon>
        <taxon>Arthropoda</taxon>
        <taxon>Crustacea</taxon>
        <taxon>Oligostraca</taxon>
        <taxon>Ostracoda</taxon>
        <taxon>Podocopa</taxon>
        <taxon>Podocopida</taxon>
        <taxon>Darwinulocopina</taxon>
        <taxon>Darwinuloidea</taxon>
        <taxon>Darwinulidae</taxon>
        <taxon>Darwinula</taxon>
    </lineage>
</organism>
<dbReference type="OrthoDB" id="6134459at2759"/>
<feature type="transmembrane region" description="Helical" evidence="1">
    <location>
        <begin position="140"/>
        <end position="164"/>
    </location>
</feature>
<dbReference type="EMBL" id="CAJPEV010000819">
    <property type="protein sequence ID" value="CAG0888820.1"/>
    <property type="molecule type" value="Genomic_DNA"/>
</dbReference>
<keyword evidence="1" id="KW-0472">Membrane</keyword>
<reference evidence="2" key="1">
    <citation type="submission" date="2020-11" db="EMBL/GenBank/DDBJ databases">
        <authorList>
            <person name="Tran Van P."/>
        </authorList>
    </citation>
    <scope>NUCLEOTIDE SEQUENCE</scope>
</reference>
<protein>
    <submittedName>
        <fullName evidence="2">Uncharacterized protein</fullName>
    </submittedName>
</protein>
<evidence type="ECO:0000313" key="3">
    <source>
        <dbReference type="Proteomes" id="UP000677054"/>
    </source>
</evidence>
<accession>A0A7R8X953</accession>
<feature type="transmembrane region" description="Helical" evidence="1">
    <location>
        <begin position="170"/>
        <end position="191"/>
    </location>
</feature>
<evidence type="ECO:0000256" key="1">
    <source>
        <dbReference type="SAM" id="Phobius"/>
    </source>
</evidence>
<keyword evidence="3" id="KW-1185">Reference proteome</keyword>
<keyword evidence="1" id="KW-0812">Transmembrane</keyword>
<dbReference type="EMBL" id="LR900336">
    <property type="protein sequence ID" value="CAD7245266.1"/>
    <property type="molecule type" value="Genomic_DNA"/>
</dbReference>
<keyword evidence="1" id="KW-1133">Transmembrane helix</keyword>
<dbReference type="AlphaFoldDB" id="A0A7R8X953"/>
<sequence>MTDCKDTKLVLVHEASTHLLSTSPHCHGEFLFGEVANATVVEAFLLCSGAEYETEKTRTGGLTTRLFDGVTFNVDIPQYCIDERRNSNGTLEAITWVCPPRGGEIARAALILALLSSVFVTFLLIPLSPQRKRLPGKIRLINVGCLLFTTFSGCVTFDAFYFGVSYPLCLAAGVQLGSIYWGPTAFFWLNVMRFELWWNLSKRCVLQTPPCYAYNYRESDGSCQLVLNGKSDLVEDNGFTSYVQRLCLTEYPKIQKASVSFEDWSGEYPAPPSGRVVLRCLNSVFSDGSQLHTAECSSALSDSWCSSFKEETIT</sequence>
<name>A0A7R8X953_9CRUS</name>